<dbReference type="InterPro" id="IPR001222">
    <property type="entry name" value="Znf_TFIIS"/>
</dbReference>
<dbReference type="GO" id="GO:0006362">
    <property type="term" value="P:transcription elongation by RNA polymerase I"/>
    <property type="evidence" value="ECO:0007669"/>
    <property type="project" value="EnsemblFungi"/>
</dbReference>
<dbReference type="PROSITE" id="PS51319">
    <property type="entry name" value="TFIIS_N"/>
    <property type="match status" value="1"/>
</dbReference>
<comment type="subcellular location">
    <subcellularLocation>
        <location evidence="1 12">Nucleus</location>
    </subcellularLocation>
</comment>
<reference evidence="14" key="1">
    <citation type="submission" date="2021-08" db="EMBL/GenBank/DDBJ databases">
        <title>Global Aspergillus fumigatus from environmental and clinical sources.</title>
        <authorList>
            <person name="Barber A."/>
            <person name="Sae-Ong T."/>
        </authorList>
    </citation>
    <scope>NUCLEOTIDE SEQUENCE</scope>
    <source>
        <strain evidence="14">NRZ-2016-071</strain>
    </source>
</reference>
<name>A0A9P5DKT8_ASPFM</name>
<dbReference type="GO" id="GO:0045899">
    <property type="term" value="P:positive regulation of RNA polymerase II transcription preinitiation complex assembly"/>
    <property type="evidence" value="ECO:0007669"/>
    <property type="project" value="EnsemblFungi"/>
</dbReference>
<evidence type="ECO:0008006" key="16">
    <source>
        <dbReference type="Google" id="ProtNLM"/>
    </source>
</evidence>
<keyword evidence="7" id="KW-0238">DNA-binding</keyword>
<evidence type="ECO:0000256" key="10">
    <source>
        <dbReference type="ARBA" id="ARBA00025408"/>
    </source>
</evidence>
<dbReference type="Proteomes" id="UP000813423">
    <property type="component" value="Unassembled WGS sequence"/>
</dbReference>
<dbReference type="Pfam" id="PF07500">
    <property type="entry name" value="TFIIS_M"/>
    <property type="match status" value="1"/>
</dbReference>
<evidence type="ECO:0000256" key="8">
    <source>
        <dbReference type="ARBA" id="ARBA00023163"/>
    </source>
</evidence>
<dbReference type="SMART" id="SM00510">
    <property type="entry name" value="TFS2M"/>
    <property type="match status" value="1"/>
</dbReference>
<dbReference type="Pfam" id="PF01096">
    <property type="entry name" value="Zn_ribbon_TFIIS"/>
    <property type="match status" value="1"/>
</dbReference>
<dbReference type="GO" id="GO:0001193">
    <property type="term" value="P:maintenance of transcriptional fidelity during transcription elongation by RNA polymerase II"/>
    <property type="evidence" value="ECO:0007669"/>
    <property type="project" value="EnsemblFungi"/>
</dbReference>
<dbReference type="InterPro" id="IPR035441">
    <property type="entry name" value="TFIIS/LEDGF_dom_sf"/>
</dbReference>
<dbReference type="GO" id="GO:0005737">
    <property type="term" value="C:cytoplasm"/>
    <property type="evidence" value="ECO:0007669"/>
    <property type="project" value="EnsemblFungi"/>
</dbReference>
<organism evidence="14 15">
    <name type="scientific">Aspergillus fumigatus</name>
    <name type="common">Neosartorya fumigata</name>
    <dbReference type="NCBI Taxonomy" id="746128"/>
    <lineage>
        <taxon>Eukaryota</taxon>
        <taxon>Fungi</taxon>
        <taxon>Dikarya</taxon>
        <taxon>Ascomycota</taxon>
        <taxon>Pezizomycotina</taxon>
        <taxon>Eurotiomycetes</taxon>
        <taxon>Eurotiomycetidae</taxon>
        <taxon>Eurotiales</taxon>
        <taxon>Aspergillaceae</taxon>
        <taxon>Aspergillus</taxon>
        <taxon>Aspergillus subgen. Fumigati</taxon>
    </lineage>
</organism>
<evidence type="ECO:0000256" key="5">
    <source>
        <dbReference type="ARBA" id="ARBA00022833"/>
    </source>
</evidence>
<feature type="compositionally biased region" description="Basic and acidic residues" evidence="13">
    <location>
        <begin position="555"/>
        <end position="567"/>
    </location>
</feature>
<dbReference type="GO" id="GO:0031440">
    <property type="term" value="P:regulation of mRNA 3'-end processing"/>
    <property type="evidence" value="ECO:0007669"/>
    <property type="project" value="EnsemblFungi"/>
</dbReference>
<feature type="compositionally biased region" description="Low complexity" evidence="13">
    <location>
        <begin position="200"/>
        <end position="215"/>
    </location>
</feature>
<keyword evidence="4 11" id="KW-0863">Zinc-finger</keyword>
<comment type="function">
    <text evidence="10">Necessary for efficient RNA polymerase II transcription elongation past template-encoded arresting sites. The arresting sites in DNA have the property of trapping a certain fraction of elongating RNA polymerases that pass through, resulting in locked ternary complexes. Cleavage of the nascent transcript by S-II allows the resumption of elongation from the new 3'-terminus.</text>
</comment>
<dbReference type="PROSITE" id="PS51133">
    <property type="entry name" value="ZF_TFIIS_2"/>
    <property type="match status" value="1"/>
</dbReference>
<keyword evidence="5" id="KW-0862">Zinc</keyword>
<evidence type="ECO:0000256" key="12">
    <source>
        <dbReference type="PROSITE-ProRule" id="PRU00649"/>
    </source>
</evidence>
<dbReference type="FunFam" id="1.20.930.10:FF:000007">
    <property type="entry name" value="Transcription elongation factor S-II"/>
    <property type="match status" value="1"/>
</dbReference>
<comment type="caution">
    <text evidence="14">The sequence shown here is derived from an EMBL/GenBank/DDBJ whole genome shotgun (WGS) entry which is preliminary data.</text>
</comment>
<evidence type="ECO:0000313" key="14">
    <source>
        <dbReference type="EMBL" id="KAH1908807.1"/>
    </source>
</evidence>
<dbReference type="AlphaFoldDB" id="A0A9P5DKT8"/>
<dbReference type="CDD" id="cd00183">
    <property type="entry name" value="TFIIS_I"/>
    <property type="match status" value="1"/>
</dbReference>
<dbReference type="GO" id="GO:0032968">
    <property type="term" value="P:positive regulation of transcription elongation by RNA polymerase II"/>
    <property type="evidence" value="ECO:0007669"/>
    <property type="project" value="EnsemblFungi"/>
</dbReference>
<dbReference type="SMART" id="SM00440">
    <property type="entry name" value="ZnF_C2C2"/>
    <property type="match status" value="1"/>
</dbReference>
<evidence type="ECO:0000256" key="1">
    <source>
        <dbReference type="ARBA" id="ARBA00004123"/>
    </source>
</evidence>
<comment type="similarity">
    <text evidence="2">Belongs to the TFS-II family.</text>
</comment>
<dbReference type="EMBL" id="JAIBSC010000017">
    <property type="protein sequence ID" value="KAH1908807.1"/>
    <property type="molecule type" value="Genomic_DNA"/>
</dbReference>
<protein>
    <recommendedName>
        <fullName evidence="16">Transcription elongation factor S-II</fullName>
    </recommendedName>
</protein>
<dbReference type="SUPFAM" id="SSF57783">
    <property type="entry name" value="Zinc beta-ribbon"/>
    <property type="match status" value="1"/>
</dbReference>
<evidence type="ECO:0000256" key="4">
    <source>
        <dbReference type="ARBA" id="ARBA00022771"/>
    </source>
</evidence>
<dbReference type="Gene3D" id="2.20.25.10">
    <property type="match status" value="1"/>
</dbReference>
<evidence type="ECO:0000256" key="11">
    <source>
        <dbReference type="PROSITE-ProRule" id="PRU00472"/>
    </source>
</evidence>
<feature type="region of interest" description="Disordered" evidence="13">
    <location>
        <begin position="194"/>
        <end position="248"/>
    </location>
</feature>
<sequence length="588" mass="64875">MEAEGHNPIHLRLGTWELPKRATSVLARRFIDSFIFIYLSIISQVLRHFHLPSPVSPLLAFACTVADFSLSLVQGIRPEVVLIGSQDLNAVEVQFSRHVLSLFSSNLRSKSVKMAMDAKEIELKAKALTKAATQNEPAANIVSLLKELQSGVKATEDLLRSTRVGIIVNKFKQHKSPEVARLSSEIVSKWRNEVNKHKASGSPSVSQRSSGSPRPAQNGTASPAGTTPSDKLSKLSVPPDKRTWKADGVDINQTSNKIRDSCIGLMYDGLCLNSTESPRAVLSKASAVEAAAFNALGPETKEQYRTKIRSLYQNLKNKSNPTLRVRVLSNEVTPEQFVKMSHDELKSDEQREQERRIQKENMDKAMVAQAERSISTSLQCGKCGQRKVTYTEAQTRSADEPMTLFSLCDAFASAAPVPVLLSHFTADPLPMVHEHGLPVLAPFLGRTFTGTDGVGRYFELIADLLSFEKMSFDGEDEWIVDTVSMAVSLRGRARFTWKETGEGWNETFCYRIGLAEDQGKGGGGLKVQEYRVWADTGAAYLARTHQLGEVQREFAERETKKSMERTRSGHGNLIGEGQRVYSGGSGTA</sequence>
<keyword evidence="9 12" id="KW-0539">Nucleus</keyword>
<dbReference type="GO" id="GO:0042797">
    <property type="term" value="P:tRNA transcription by RNA polymerase III"/>
    <property type="evidence" value="ECO:0007669"/>
    <property type="project" value="EnsemblFungi"/>
</dbReference>
<evidence type="ECO:0000256" key="13">
    <source>
        <dbReference type="SAM" id="MobiDB-lite"/>
    </source>
</evidence>
<evidence type="ECO:0000256" key="3">
    <source>
        <dbReference type="ARBA" id="ARBA00022723"/>
    </source>
</evidence>
<feature type="compositionally biased region" description="Basic and acidic residues" evidence="13">
    <location>
        <begin position="239"/>
        <end position="248"/>
    </location>
</feature>
<dbReference type="GO" id="GO:0001139">
    <property type="term" value="F:RNA polymerase II complex recruiting activity"/>
    <property type="evidence" value="ECO:0007669"/>
    <property type="project" value="EnsemblFungi"/>
</dbReference>
<dbReference type="Gene3D" id="1.20.930.10">
    <property type="entry name" value="Conserved domain common to transcription factors TFIIS, elongin A, CRSP70"/>
    <property type="match status" value="1"/>
</dbReference>
<dbReference type="Pfam" id="PF08711">
    <property type="entry name" value="Med26"/>
    <property type="match status" value="1"/>
</dbReference>
<dbReference type="SUPFAM" id="SSF46942">
    <property type="entry name" value="Elongation factor TFIIS domain 2"/>
    <property type="match status" value="1"/>
</dbReference>
<gene>
    <name evidence="14" type="ORF">KXV57_002686</name>
</gene>
<dbReference type="Gene3D" id="1.10.472.30">
    <property type="entry name" value="Transcription elongation factor S-II, central domain"/>
    <property type="match status" value="1"/>
</dbReference>
<evidence type="ECO:0000256" key="2">
    <source>
        <dbReference type="ARBA" id="ARBA00009647"/>
    </source>
</evidence>
<dbReference type="GO" id="GO:0005634">
    <property type="term" value="C:nucleus"/>
    <property type="evidence" value="ECO:0007669"/>
    <property type="project" value="UniProtKB-SubCell"/>
</dbReference>
<dbReference type="PANTHER" id="PTHR11477:SF0">
    <property type="entry name" value="IP08861P-RELATED"/>
    <property type="match status" value="1"/>
</dbReference>
<dbReference type="PROSITE" id="PS51321">
    <property type="entry name" value="TFIIS_CENTRAL"/>
    <property type="match status" value="1"/>
</dbReference>
<dbReference type="PANTHER" id="PTHR11477">
    <property type="entry name" value="TRANSCRIPTION FACTOR S-II ZINC FINGER DOMAIN-CONTAINING PROTEIN"/>
    <property type="match status" value="1"/>
</dbReference>
<dbReference type="GO" id="GO:0000977">
    <property type="term" value="F:RNA polymerase II transcription regulatory region sequence-specific DNA binding"/>
    <property type="evidence" value="ECO:0007669"/>
    <property type="project" value="EnsemblFungi"/>
</dbReference>
<dbReference type="SUPFAM" id="SSF47676">
    <property type="entry name" value="Conserved domain common to transcription factors TFIIS, elongin A, CRSP70"/>
    <property type="match status" value="1"/>
</dbReference>
<feature type="region of interest" description="Disordered" evidence="13">
    <location>
        <begin position="555"/>
        <end position="588"/>
    </location>
</feature>
<dbReference type="FunFam" id="1.10.472.30:FF:000003">
    <property type="entry name" value="Transcription elongation factor S-II"/>
    <property type="match status" value="1"/>
</dbReference>
<dbReference type="CDD" id="cd13749">
    <property type="entry name" value="Zn-ribbon_TFIIS"/>
    <property type="match status" value="1"/>
</dbReference>
<dbReference type="InterPro" id="IPR036575">
    <property type="entry name" value="TFIIS_cen_dom_sf"/>
</dbReference>
<accession>A0A9P5DKT8</accession>
<dbReference type="InterPro" id="IPR003618">
    <property type="entry name" value="TFIIS_cen_dom"/>
</dbReference>
<dbReference type="SMART" id="SM00509">
    <property type="entry name" value="TFS2N"/>
    <property type="match status" value="1"/>
</dbReference>
<keyword evidence="6" id="KW-0805">Transcription regulation</keyword>
<evidence type="ECO:0000256" key="9">
    <source>
        <dbReference type="ARBA" id="ARBA00023242"/>
    </source>
</evidence>
<keyword evidence="8" id="KW-0804">Transcription</keyword>
<evidence type="ECO:0000256" key="6">
    <source>
        <dbReference type="ARBA" id="ARBA00023015"/>
    </source>
</evidence>
<evidence type="ECO:0000256" key="7">
    <source>
        <dbReference type="ARBA" id="ARBA00023125"/>
    </source>
</evidence>
<keyword evidence="3" id="KW-0479">Metal-binding</keyword>
<dbReference type="GO" id="GO:0008270">
    <property type="term" value="F:zinc ion binding"/>
    <property type="evidence" value="ECO:0007669"/>
    <property type="project" value="UniProtKB-KW"/>
</dbReference>
<dbReference type="InterPro" id="IPR003617">
    <property type="entry name" value="TFIIS/CRSP70_N_sub"/>
</dbReference>
<evidence type="ECO:0000313" key="15">
    <source>
        <dbReference type="Proteomes" id="UP000813423"/>
    </source>
</evidence>
<dbReference type="GO" id="GO:0031564">
    <property type="term" value="P:transcription antitermination"/>
    <property type="evidence" value="ECO:0007669"/>
    <property type="project" value="EnsemblFungi"/>
</dbReference>
<proteinExistence type="inferred from homology"/>
<dbReference type="InterPro" id="IPR017923">
    <property type="entry name" value="TFIIS_N"/>
</dbReference>
<feature type="compositionally biased region" description="Polar residues" evidence="13">
    <location>
        <begin position="217"/>
        <end position="230"/>
    </location>
</feature>